<dbReference type="PANTHER" id="PTHR22835:SF292">
    <property type="entry name" value="ESTERASE-LIKE ISOFORM X1"/>
    <property type="match status" value="1"/>
</dbReference>
<accession>A0A5D2KDA6</accession>
<dbReference type="AlphaFoldDB" id="A0A5D2KDA6"/>
<dbReference type="CDD" id="cd01837">
    <property type="entry name" value="SGNH_plant_lipase_like"/>
    <property type="match status" value="1"/>
</dbReference>
<keyword evidence="2 5" id="KW-0732">Signal</keyword>
<evidence type="ECO:0008006" key="8">
    <source>
        <dbReference type="Google" id="ProtNLM"/>
    </source>
</evidence>
<evidence type="ECO:0000256" key="2">
    <source>
        <dbReference type="ARBA" id="ARBA00022729"/>
    </source>
</evidence>
<organism evidence="6 7">
    <name type="scientific">Gossypium tomentosum</name>
    <name type="common">Hawaiian cotton</name>
    <name type="synonym">Gossypium sandvicense</name>
    <dbReference type="NCBI Taxonomy" id="34277"/>
    <lineage>
        <taxon>Eukaryota</taxon>
        <taxon>Viridiplantae</taxon>
        <taxon>Streptophyta</taxon>
        <taxon>Embryophyta</taxon>
        <taxon>Tracheophyta</taxon>
        <taxon>Spermatophyta</taxon>
        <taxon>Magnoliopsida</taxon>
        <taxon>eudicotyledons</taxon>
        <taxon>Gunneridae</taxon>
        <taxon>Pentapetalae</taxon>
        <taxon>rosids</taxon>
        <taxon>malvids</taxon>
        <taxon>Malvales</taxon>
        <taxon>Malvaceae</taxon>
        <taxon>Malvoideae</taxon>
        <taxon>Gossypium</taxon>
    </lineage>
</organism>
<evidence type="ECO:0000256" key="3">
    <source>
        <dbReference type="ARBA" id="ARBA00022801"/>
    </source>
</evidence>
<evidence type="ECO:0000313" key="7">
    <source>
        <dbReference type="Proteomes" id="UP000322667"/>
    </source>
</evidence>
<dbReference type="InterPro" id="IPR001087">
    <property type="entry name" value="GDSL"/>
</dbReference>
<evidence type="ECO:0000256" key="5">
    <source>
        <dbReference type="SAM" id="SignalP"/>
    </source>
</evidence>
<proteinExistence type="inferred from homology"/>
<feature type="signal peptide" evidence="5">
    <location>
        <begin position="1"/>
        <end position="21"/>
    </location>
</feature>
<dbReference type="Pfam" id="PF00657">
    <property type="entry name" value="Lipase_GDSL"/>
    <property type="match status" value="1"/>
</dbReference>
<keyword evidence="4" id="KW-0325">Glycoprotein</keyword>
<dbReference type="GO" id="GO:0016788">
    <property type="term" value="F:hydrolase activity, acting on ester bonds"/>
    <property type="evidence" value="ECO:0007669"/>
    <property type="project" value="InterPro"/>
</dbReference>
<name>A0A5D2KDA6_GOSTO</name>
<protein>
    <recommendedName>
        <fullName evidence="8">Esterase</fullName>
    </recommendedName>
</protein>
<evidence type="ECO:0000256" key="1">
    <source>
        <dbReference type="ARBA" id="ARBA00008668"/>
    </source>
</evidence>
<reference evidence="6 7" key="1">
    <citation type="submission" date="2019-07" db="EMBL/GenBank/DDBJ databases">
        <title>WGS assembly of Gossypium tomentosum.</title>
        <authorList>
            <person name="Chen Z.J."/>
            <person name="Sreedasyam A."/>
            <person name="Ando A."/>
            <person name="Song Q."/>
            <person name="De L."/>
            <person name="Hulse-Kemp A."/>
            <person name="Ding M."/>
            <person name="Ye W."/>
            <person name="Kirkbride R."/>
            <person name="Jenkins J."/>
            <person name="Plott C."/>
            <person name="Lovell J."/>
            <person name="Lin Y.-M."/>
            <person name="Vaughn R."/>
            <person name="Liu B."/>
            <person name="Li W."/>
            <person name="Simpson S."/>
            <person name="Scheffler B."/>
            <person name="Saski C."/>
            <person name="Grover C."/>
            <person name="Hu G."/>
            <person name="Conover J."/>
            <person name="Carlson J."/>
            <person name="Shu S."/>
            <person name="Boston L."/>
            <person name="Williams M."/>
            <person name="Peterson D."/>
            <person name="Mcgee K."/>
            <person name="Jones D."/>
            <person name="Wendel J."/>
            <person name="Stelly D."/>
            <person name="Grimwood J."/>
            <person name="Schmutz J."/>
        </authorList>
    </citation>
    <scope>NUCLEOTIDE SEQUENCE [LARGE SCALE GENOMIC DNA]</scope>
    <source>
        <strain evidence="6">7179.01</strain>
    </source>
</reference>
<keyword evidence="3" id="KW-0378">Hydrolase</keyword>
<comment type="similarity">
    <text evidence="1">Belongs to the 'GDSL' lipolytic enzyme family.</text>
</comment>
<dbReference type="InterPro" id="IPR035669">
    <property type="entry name" value="SGNH_plant_lipase-like"/>
</dbReference>
<dbReference type="Proteomes" id="UP000322667">
    <property type="component" value="Chromosome D07"/>
</dbReference>
<evidence type="ECO:0000313" key="6">
    <source>
        <dbReference type="EMBL" id="TYH64575.1"/>
    </source>
</evidence>
<dbReference type="EMBL" id="CM017629">
    <property type="protein sequence ID" value="TYH64575.1"/>
    <property type="molecule type" value="Genomic_DNA"/>
</dbReference>
<feature type="chain" id="PRO_5023025509" description="Esterase" evidence="5">
    <location>
        <begin position="22"/>
        <end position="378"/>
    </location>
</feature>
<dbReference type="Gene3D" id="3.40.50.1110">
    <property type="entry name" value="SGNH hydrolase"/>
    <property type="match status" value="1"/>
</dbReference>
<gene>
    <name evidence="6" type="ORF">ES332_D07G276200v1</name>
</gene>
<dbReference type="PANTHER" id="PTHR22835">
    <property type="entry name" value="ZINC FINGER FYVE DOMAIN CONTAINING PROTEIN"/>
    <property type="match status" value="1"/>
</dbReference>
<evidence type="ECO:0000256" key="4">
    <source>
        <dbReference type="ARBA" id="ARBA00023180"/>
    </source>
</evidence>
<keyword evidence="7" id="KW-1185">Reference proteome</keyword>
<dbReference type="InterPro" id="IPR036514">
    <property type="entry name" value="SGNH_hydro_sf"/>
</dbReference>
<sequence>MDPTSTIFSFLSVLLFGSTTNFNHDFPSESCHFPAIFNFGASNSDTGGYAAAFIQLQSPNGNTFFGMPAGRFCDGRLIVDFTAESLDLPFLSSYLNSLAINFSHGADFATATSTIRLPMADVVPYGHASPFYLPLQYLQFAQFKNRSQIIRRHGKRNICKSNAKALYTFDIGQNDLTQSLFLNMTIVQVIAAIPDIVNHFSDIIKNLYDLGARSFWVYNTRPLGCFPKILISFPLAEKDSVGCAKPYNLLAQRFNAELKNALARLRIEFPLATIVYVDLYSALYSLYTHPTKNGFEHPLVACCGYGGKYNYSEEAICGGKISVNGKNITVGSCKDPSVRVSWDGVHFTEAANKFAFDLVSSGDFSDPPIPLKLACHPR</sequence>